<evidence type="ECO:0000313" key="2">
    <source>
        <dbReference type="Proteomes" id="UP000800041"/>
    </source>
</evidence>
<organism evidence="1 2">
    <name type="scientific">Aulographum hederae CBS 113979</name>
    <dbReference type="NCBI Taxonomy" id="1176131"/>
    <lineage>
        <taxon>Eukaryota</taxon>
        <taxon>Fungi</taxon>
        <taxon>Dikarya</taxon>
        <taxon>Ascomycota</taxon>
        <taxon>Pezizomycotina</taxon>
        <taxon>Dothideomycetes</taxon>
        <taxon>Pleosporomycetidae</taxon>
        <taxon>Aulographales</taxon>
        <taxon>Aulographaceae</taxon>
    </lineage>
</organism>
<accession>A0A6G1GQP6</accession>
<reference evidence="1" key="1">
    <citation type="journal article" date="2020" name="Stud. Mycol.">
        <title>101 Dothideomycetes genomes: a test case for predicting lifestyles and emergence of pathogens.</title>
        <authorList>
            <person name="Haridas S."/>
            <person name="Albert R."/>
            <person name="Binder M."/>
            <person name="Bloem J."/>
            <person name="Labutti K."/>
            <person name="Salamov A."/>
            <person name="Andreopoulos B."/>
            <person name="Baker S."/>
            <person name="Barry K."/>
            <person name="Bills G."/>
            <person name="Bluhm B."/>
            <person name="Cannon C."/>
            <person name="Castanera R."/>
            <person name="Culley D."/>
            <person name="Daum C."/>
            <person name="Ezra D."/>
            <person name="Gonzalez J."/>
            <person name="Henrissat B."/>
            <person name="Kuo A."/>
            <person name="Liang C."/>
            <person name="Lipzen A."/>
            <person name="Lutzoni F."/>
            <person name="Magnuson J."/>
            <person name="Mondo S."/>
            <person name="Nolan M."/>
            <person name="Ohm R."/>
            <person name="Pangilinan J."/>
            <person name="Park H.-J."/>
            <person name="Ramirez L."/>
            <person name="Alfaro M."/>
            <person name="Sun H."/>
            <person name="Tritt A."/>
            <person name="Yoshinaga Y."/>
            <person name="Zwiers L.-H."/>
            <person name="Turgeon B."/>
            <person name="Goodwin S."/>
            <person name="Spatafora J."/>
            <person name="Crous P."/>
            <person name="Grigoriev I."/>
        </authorList>
    </citation>
    <scope>NUCLEOTIDE SEQUENCE</scope>
    <source>
        <strain evidence="1">CBS 113979</strain>
    </source>
</reference>
<proteinExistence type="predicted"/>
<dbReference type="Proteomes" id="UP000800041">
    <property type="component" value="Unassembled WGS sequence"/>
</dbReference>
<name>A0A6G1GQP6_9PEZI</name>
<dbReference type="EMBL" id="ML977176">
    <property type="protein sequence ID" value="KAF1983265.1"/>
    <property type="molecule type" value="Genomic_DNA"/>
</dbReference>
<dbReference type="AlphaFoldDB" id="A0A6G1GQP6"/>
<keyword evidence="2" id="KW-1185">Reference proteome</keyword>
<evidence type="ECO:0000313" key="1">
    <source>
        <dbReference type="EMBL" id="KAF1983265.1"/>
    </source>
</evidence>
<sequence length="162" mass="18184">MRYVSRNELQHAAVVNREYVRGRRSLGTQRLGWGRPLVRKQSGGKRENWSVGSVALSQSANERLSSFWGRQCRREQSSAKDCKETDVRSSVCDSAWVVAGPMRRVMGSGQSFWRVGRSLVAMAGSPSHLNTPLREISYESTPSLQCSHLGGQVYLPDRSVLW</sequence>
<gene>
    <name evidence="1" type="ORF">K402DRAFT_175649</name>
</gene>
<protein>
    <submittedName>
        <fullName evidence="1">Uncharacterized protein</fullName>
    </submittedName>
</protein>